<sequence length="138" mass="14530">MIDVYAPAGLFPDVHALATDLAATLKSVEQVPELQLFRANTAAFVHEVPAAAISDVNGSSDHVRVTVLTNQGALDRDKQLAAVRELSRVVAEHAGDASLVARTWVQLTEAYDGGWGIGGEALTNDGIVAAARAELSRQ</sequence>
<dbReference type="EMBL" id="BAABBW010000001">
    <property type="protein sequence ID" value="GAA4169801.1"/>
    <property type="molecule type" value="Genomic_DNA"/>
</dbReference>
<dbReference type="Proteomes" id="UP001501079">
    <property type="component" value="Unassembled WGS sequence"/>
</dbReference>
<organism evidence="1 2">
    <name type="scientific">Gryllotalpicola koreensis</name>
    <dbReference type="NCBI Taxonomy" id="993086"/>
    <lineage>
        <taxon>Bacteria</taxon>
        <taxon>Bacillati</taxon>
        <taxon>Actinomycetota</taxon>
        <taxon>Actinomycetes</taxon>
        <taxon>Micrococcales</taxon>
        <taxon>Microbacteriaceae</taxon>
        <taxon>Gryllotalpicola</taxon>
    </lineage>
</organism>
<evidence type="ECO:0000313" key="1">
    <source>
        <dbReference type="EMBL" id="GAA4169801.1"/>
    </source>
</evidence>
<accession>A0ABP7ZT99</accession>
<reference evidence="2" key="1">
    <citation type="journal article" date="2019" name="Int. J. Syst. Evol. Microbiol.">
        <title>The Global Catalogue of Microorganisms (GCM) 10K type strain sequencing project: providing services to taxonomists for standard genome sequencing and annotation.</title>
        <authorList>
            <consortium name="The Broad Institute Genomics Platform"/>
            <consortium name="The Broad Institute Genome Sequencing Center for Infectious Disease"/>
            <person name="Wu L."/>
            <person name="Ma J."/>
        </authorList>
    </citation>
    <scope>NUCLEOTIDE SEQUENCE [LARGE SCALE GENOMIC DNA]</scope>
    <source>
        <strain evidence="2">JCM 17591</strain>
    </source>
</reference>
<proteinExistence type="predicted"/>
<gene>
    <name evidence="1" type="ORF">GCM10022287_06710</name>
</gene>
<dbReference type="Gene3D" id="3.30.429.10">
    <property type="entry name" value="Macrophage Migration Inhibitory Factor"/>
    <property type="match status" value="1"/>
</dbReference>
<comment type="caution">
    <text evidence="1">The sequence shown here is derived from an EMBL/GenBank/DDBJ whole genome shotgun (WGS) entry which is preliminary data.</text>
</comment>
<name>A0ABP7ZT99_9MICO</name>
<keyword evidence="2" id="KW-1185">Reference proteome</keyword>
<evidence type="ECO:0000313" key="2">
    <source>
        <dbReference type="Proteomes" id="UP001501079"/>
    </source>
</evidence>
<protein>
    <recommendedName>
        <fullName evidence="3">4-oxalocrotonate tautomerase</fullName>
    </recommendedName>
</protein>
<evidence type="ECO:0008006" key="3">
    <source>
        <dbReference type="Google" id="ProtNLM"/>
    </source>
</evidence>
<dbReference type="InterPro" id="IPR014347">
    <property type="entry name" value="Tautomerase/MIF_sf"/>
</dbReference>